<dbReference type="PANTHER" id="PTHR22916">
    <property type="entry name" value="GLYCOSYLTRANSFERASE"/>
    <property type="match status" value="1"/>
</dbReference>
<sequence>MTASGVSVALCTYNGGRFIEEQLNSILAQVVPVSEIVVSDDGSTDDTLGIVRRVAAEVRAGKTSTQIRLLDSVGGRGVTKNFERSISACRGDLIVLADQDDIWHENKLGIMLEQFDTRQDLLFLHSDARLVDGSGVPLGRNLLDALEVSAPDRSAIHSGQAFSVFLRRNLATGATSMIRRDLLKFALPFPKEWVHDEWLAIVACAVAELDFVPEALIDYRQHGQNQIGVQLPSLSIKVQRVLEPRGDRNLRLMLKFRTLVARLEALDAVAPIAPEKMMWATGKMAFEDLRSRLPAHRLLRLLPVAREGRKGSYRRYASQGWLDMFRDVLQPI</sequence>
<dbReference type="Pfam" id="PF00535">
    <property type="entry name" value="Glycos_transf_2"/>
    <property type="match status" value="1"/>
</dbReference>
<protein>
    <submittedName>
        <fullName evidence="2">Glycosyltransferase family 2 protein</fullName>
    </submittedName>
</protein>
<dbReference type="Gene3D" id="3.90.550.10">
    <property type="entry name" value="Spore Coat Polysaccharide Biosynthesis Protein SpsA, Chain A"/>
    <property type="match status" value="1"/>
</dbReference>
<dbReference type="CDD" id="cd04196">
    <property type="entry name" value="GT_2_like_d"/>
    <property type="match status" value="1"/>
</dbReference>
<keyword evidence="2" id="KW-0808">Transferase</keyword>
<evidence type="ECO:0000259" key="1">
    <source>
        <dbReference type="Pfam" id="PF00535"/>
    </source>
</evidence>
<dbReference type="OrthoDB" id="9802649at2"/>
<dbReference type="EMBL" id="SOEY01000012">
    <property type="protein sequence ID" value="TFB74337.1"/>
    <property type="molecule type" value="Genomic_DNA"/>
</dbReference>
<dbReference type="SUPFAM" id="SSF53448">
    <property type="entry name" value="Nucleotide-diphospho-sugar transferases"/>
    <property type="match status" value="1"/>
</dbReference>
<accession>A0A4R8V007</accession>
<dbReference type="InterPro" id="IPR029044">
    <property type="entry name" value="Nucleotide-diphossugar_trans"/>
</dbReference>
<dbReference type="Proteomes" id="UP000298173">
    <property type="component" value="Unassembled WGS sequence"/>
</dbReference>
<dbReference type="AlphaFoldDB" id="A0A4R8V007"/>
<gene>
    <name evidence="2" type="ORF">E3O06_07015</name>
</gene>
<proteinExistence type="predicted"/>
<feature type="domain" description="Glycosyltransferase 2-like" evidence="1">
    <location>
        <begin position="7"/>
        <end position="183"/>
    </location>
</feature>
<dbReference type="GO" id="GO:0016758">
    <property type="term" value="F:hexosyltransferase activity"/>
    <property type="evidence" value="ECO:0007669"/>
    <property type="project" value="UniProtKB-ARBA"/>
</dbReference>
<organism evidence="2 3">
    <name type="scientific">Cryobacterium glaciale</name>
    <dbReference type="NCBI Taxonomy" id="1259145"/>
    <lineage>
        <taxon>Bacteria</taxon>
        <taxon>Bacillati</taxon>
        <taxon>Actinomycetota</taxon>
        <taxon>Actinomycetes</taxon>
        <taxon>Micrococcales</taxon>
        <taxon>Microbacteriaceae</taxon>
        <taxon>Cryobacterium</taxon>
    </lineage>
</organism>
<dbReference type="PANTHER" id="PTHR22916:SF3">
    <property type="entry name" value="UDP-GLCNAC:BETAGAL BETA-1,3-N-ACETYLGLUCOSAMINYLTRANSFERASE-LIKE PROTEIN 1"/>
    <property type="match status" value="1"/>
</dbReference>
<evidence type="ECO:0000313" key="2">
    <source>
        <dbReference type="EMBL" id="TFB74337.1"/>
    </source>
</evidence>
<reference evidence="2 3" key="1">
    <citation type="submission" date="2019-03" db="EMBL/GenBank/DDBJ databases">
        <title>Genomics of glacier-inhabiting Cryobacterium strains.</title>
        <authorList>
            <person name="Liu Q."/>
            <person name="Xin Y.-H."/>
        </authorList>
    </citation>
    <scope>NUCLEOTIDE SEQUENCE [LARGE SCALE GENOMIC DNA]</scope>
    <source>
        <strain evidence="2 3">HLT2-23</strain>
    </source>
</reference>
<keyword evidence="3" id="KW-1185">Reference proteome</keyword>
<name>A0A4R8V007_9MICO</name>
<dbReference type="RefSeq" id="WP_134502272.1">
    <property type="nucleotide sequence ID" value="NZ_SOEY01000012.1"/>
</dbReference>
<dbReference type="InterPro" id="IPR001173">
    <property type="entry name" value="Glyco_trans_2-like"/>
</dbReference>
<evidence type="ECO:0000313" key="3">
    <source>
        <dbReference type="Proteomes" id="UP000298173"/>
    </source>
</evidence>
<comment type="caution">
    <text evidence="2">The sequence shown here is derived from an EMBL/GenBank/DDBJ whole genome shotgun (WGS) entry which is preliminary data.</text>
</comment>